<feature type="transmembrane region" description="Helical" evidence="6">
    <location>
        <begin position="6"/>
        <end position="27"/>
    </location>
</feature>
<proteinExistence type="predicted"/>
<dbReference type="PROSITE" id="PS50035">
    <property type="entry name" value="PLD"/>
    <property type="match status" value="2"/>
</dbReference>
<feature type="domain" description="PLD phosphodiesterase" evidence="7">
    <location>
        <begin position="178"/>
        <end position="205"/>
    </location>
</feature>
<dbReference type="PANTHER" id="PTHR21248">
    <property type="entry name" value="CARDIOLIPIN SYNTHASE"/>
    <property type="match status" value="1"/>
</dbReference>
<evidence type="ECO:0000256" key="3">
    <source>
        <dbReference type="ARBA" id="ARBA00018392"/>
    </source>
</evidence>
<dbReference type="RefSeq" id="WP_345099870.1">
    <property type="nucleotide sequence ID" value="NZ_BAABGS010000071.1"/>
</dbReference>
<dbReference type="SUPFAM" id="SSF56024">
    <property type="entry name" value="Phospholipase D/nuclease"/>
    <property type="match status" value="2"/>
</dbReference>
<evidence type="ECO:0000256" key="6">
    <source>
        <dbReference type="SAM" id="Phobius"/>
    </source>
</evidence>
<evidence type="ECO:0000256" key="4">
    <source>
        <dbReference type="ARBA" id="ARBA00022525"/>
    </source>
</evidence>
<dbReference type="Gene3D" id="3.30.870.10">
    <property type="entry name" value="Endonuclease Chain A"/>
    <property type="match status" value="2"/>
</dbReference>
<evidence type="ECO:0000313" key="8">
    <source>
        <dbReference type="EMBL" id="MFD2261148.1"/>
    </source>
</evidence>
<dbReference type="Proteomes" id="UP001597373">
    <property type="component" value="Unassembled WGS sequence"/>
</dbReference>
<evidence type="ECO:0000313" key="9">
    <source>
        <dbReference type="Proteomes" id="UP001597373"/>
    </source>
</evidence>
<reference evidence="9" key="1">
    <citation type="journal article" date="2019" name="Int. J. Syst. Evol. Microbiol.">
        <title>The Global Catalogue of Microorganisms (GCM) 10K type strain sequencing project: providing services to taxonomists for standard genome sequencing and annotation.</title>
        <authorList>
            <consortium name="The Broad Institute Genomics Platform"/>
            <consortium name="The Broad Institute Genome Sequencing Center for Infectious Disease"/>
            <person name="Wu L."/>
            <person name="Ma J."/>
        </authorList>
    </citation>
    <scope>NUCLEOTIDE SEQUENCE [LARGE SCALE GENOMIC DNA]</scope>
    <source>
        <strain evidence="9">KCTC 23707</strain>
    </source>
</reference>
<keyword evidence="6" id="KW-1133">Transmembrane helix</keyword>
<comment type="caution">
    <text evidence="8">The sequence shown here is derived from an EMBL/GenBank/DDBJ whole genome shotgun (WGS) entry which is preliminary data.</text>
</comment>
<dbReference type="SMART" id="SM00155">
    <property type="entry name" value="PLDc"/>
    <property type="match status" value="2"/>
</dbReference>
<accession>A0ABW5DJ47</accession>
<keyword evidence="4" id="KW-0964">Secreted</keyword>
<keyword evidence="6" id="KW-0812">Transmembrane</keyword>
<evidence type="ECO:0000256" key="1">
    <source>
        <dbReference type="ARBA" id="ARBA00003145"/>
    </source>
</evidence>
<dbReference type="PANTHER" id="PTHR21248:SF12">
    <property type="entry name" value="CARDIOLIPIN SYNTHASE C"/>
    <property type="match status" value="1"/>
</dbReference>
<dbReference type="CDD" id="cd09113">
    <property type="entry name" value="PLDc_ymdC_like_2"/>
    <property type="match status" value="1"/>
</dbReference>
<dbReference type="EMBL" id="JBHUIR010000062">
    <property type="protein sequence ID" value="MFD2261148.1"/>
    <property type="molecule type" value="Genomic_DNA"/>
</dbReference>
<evidence type="ECO:0000256" key="2">
    <source>
        <dbReference type="ARBA" id="ARBA00004613"/>
    </source>
</evidence>
<comment type="subcellular location">
    <subcellularLocation>
        <location evidence="2">Secreted</location>
    </subcellularLocation>
</comment>
<organism evidence="8 9">
    <name type="scientific">Chelativorans composti</name>
    <dbReference type="NCBI Taxonomy" id="768533"/>
    <lineage>
        <taxon>Bacteria</taxon>
        <taxon>Pseudomonadati</taxon>
        <taxon>Pseudomonadota</taxon>
        <taxon>Alphaproteobacteria</taxon>
        <taxon>Hyphomicrobiales</taxon>
        <taxon>Phyllobacteriaceae</taxon>
        <taxon>Chelativorans</taxon>
    </lineage>
</organism>
<evidence type="ECO:0000256" key="5">
    <source>
        <dbReference type="ARBA" id="ARBA00029594"/>
    </source>
</evidence>
<protein>
    <recommendedName>
        <fullName evidence="3">Phospholipase D</fullName>
    </recommendedName>
    <alternativeName>
        <fullName evidence="5">Choline phosphatase</fullName>
    </alternativeName>
</protein>
<keyword evidence="9" id="KW-1185">Reference proteome</keyword>
<feature type="domain" description="PLD phosphodiesterase" evidence="7">
    <location>
        <begin position="414"/>
        <end position="441"/>
    </location>
</feature>
<comment type="function">
    <text evidence="1">Could be a virulence factor.</text>
</comment>
<keyword evidence="6" id="KW-0472">Membrane</keyword>
<dbReference type="Pfam" id="PF13091">
    <property type="entry name" value="PLDc_2"/>
    <property type="match status" value="2"/>
</dbReference>
<gene>
    <name evidence="8" type="ORF">ACFSMZ_15465</name>
</gene>
<dbReference type="InterPro" id="IPR025202">
    <property type="entry name" value="PLD-like_dom"/>
</dbReference>
<dbReference type="CDD" id="cd09111">
    <property type="entry name" value="PLDc_ymdC_like_1"/>
    <property type="match status" value="1"/>
</dbReference>
<dbReference type="InterPro" id="IPR001736">
    <property type="entry name" value="PLipase_D/transphosphatidylase"/>
</dbReference>
<evidence type="ECO:0000259" key="7">
    <source>
        <dbReference type="PROSITE" id="PS50035"/>
    </source>
</evidence>
<sequence>MADPVMHIAVIILAPLLPLMIAVALVLRSYRRFVENARGPVSMAIPVKDGETALDRSIAAITSRQPGLTGMALISDNVDAFACRALSARNAGRSLDLMYYYWKDDLTGKLLFQEVLAAADRGVRVRILLDDMNTLGREPIYRALSQHPNIALRLFNPARSRTNAVSRALELMLRAVSANRRMHNKAWIADGRLAIVGGRNIGDAYFDASPEANFRDMDLLLVGPAVRQTEAIFDSFWNSDAALPIHSLLPRRHRLARERRKIAKYLAHHDHLTYLEAIRKIGASAELLPGRLTFHWSDDVMVVSDPPGKVAGGHTAAWLKQTIFPVMFCATRSLHIISPYFIPGNEGVEQLLRLREAGVDVQVSTNSLAATDVVAVHGAYARYRARLLAGGVGLYELRPQIHRRERPSLFGSSRAASLHTKAFIVDETYGFIGSFNFDPRSISLNTEMGVLFKSPPLAHEMEVVFARQTSPDESFRLVLDGNRISWIDDPTGPAIAIRDREPEASWTRRFLAFAITLLPIESQL</sequence>
<name>A0ABW5DJ47_9HYPH</name>